<accession>A0ABT1W2L9</accession>
<dbReference type="PANTHER" id="PTHR43096:SF52">
    <property type="entry name" value="DNAJ HOMOLOG 1, MITOCHONDRIAL-RELATED"/>
    <property type="match status" value="1"/>
</dbReference>
<keyword evidence="1" id="KW-0143">Chaperone</keyword>
<dbReference type="CDD" id="cd10747">
    <property type="entry name" value="DnaJ_C"/>
    <property type="match status" value="1"/>
</dbReference>
<dbReference type="InterPro" id="IPR008971">
    <property type="entry name" value="HSP40/DnaJ_pept-bd"/>
</dbReference>
<name>A0ABT1W2L9_9PROT</name>
<dbReference type="CDD" id="cd06257">
    <property type="entry name" value="DnaJ"/>
    <property type="match status" value="1"/>
</dbReference>
<keyword evidence="5" id="KW-1185">Reference proteome</keyword>
<evidence type="ECO:0000259" key="3">
    <source>
        <dbReference type="PROSITE" id="PS50076"/>
    </source>
</evidence>
<protein>
    <submittedName>
        <fullName evidence="4">J domain-containing protein</fullName>
    </submittedName>
</protein>
<gene>
    <name evidence="4" type="ORF">NFI95_01410</name>
</gene>
<comment type="caution">
    <text evidence="4">The sequence shown here is derived from an EMBL/GenBank/DDBJ whole genome shotgun (WGS) entry which is preliminary data.</text>
</comment>
<evidence type="ECO:0000313" key="4">
    <source>
        <dbReference type="EMBL" id="MCQ8277108.1"/>
    </source>
</evidence>
<dbReference type="InterPro" id="IPR018253">
    <property type="entry name" value="DnaJ_domain_CS"/>
</dbReference>
<evidence type="ECO:0000313" key="5">
    <source>
        <dbReference type="Proteomes" id="UP001524587"/>
    </source>
</evidence>
<dbReference type="PRINTS" id="PR00625">
    <property type="entry name" value="JDOMAIN"/>
</dbReference>
<dbReference type="InterPro" id="IPR036869">
    <property type="entry name" value="J_dom_sf"/>
</dbReference>
<dbReference type="SUPFAM" id="SSF46565">
    <property type="entry name" value="Chaperone J-domain"/>
    <property type="match status" value="1"/>
</dbReference>
<dbReference type="Gene3D" id="1.10.287.110">
    <property type="entry name" value="DnaJ domain"/>
    <property type="match status" value="1"/>
</dbReference>
<evidence type="ECO:0000256" key="1">
    <source>
        <dbReference type="ARBA" id="ARBA00023186"/>
    </source>
</evidence>
<dbReference type="PROSITE" id="PS00636">
    <property type="entry name" value="DNAJ_1"/>
    <property type="match status" value="1"/>
</dbReference>
<feature type="region of interest" description="Disordered" evidence="2">
    <location>
        <begin position="117"/>
        <end position="143"/>
    </location>
</feature>
<evidence type="ECO:0000256" key="2">
    <source>
        <dbReference type="SAM" id="MobiDB-lite"/>
    </source>
</evidence>
<dbReference type="Pfam" id="PF00226">
    <property type="entry name" value="DnaJ"/>
    <property type="match status" value="1"/>
</dbReference>
<dbReference type="EMBL" id="JAMSKV010000001">
    <property type="protein sequence ID" value="MCQ8277108.1"/>
    <property type="molecule type" value="Genomic_DNA"/>
</dbReference>
<dbReference type="PROSITE" id="PS50076">
    <property type="entry name" value="DNAJ_2"/>
    <property type="match status" value="1"/>
</dbReference>
<dbReference type="Pfam" id="PF01556">
    <property type="entry name" value="DnaJ_C"/>
    <property type="match status" value="1"/>
</dbReference>
<dbReference type="Proteomes" id="UP001524587">
    <property type="component" value="Unassembled WGS sequence"/>
</dbReference>
<organism evidence="4 5">
    <name type="scientific">Endosaccharibacter trunci</name>
    <dbReference type="NCBI Taxonomy" id="2812733"/>
    <lineage>
        <taxon>Bacteria</taxon>
        <taxon>Pseudomonadati</taxon>
        <taxon>Pseudomonadota</taxon>
        <taxon>Alphaproteobacteria</taxon>
        <taxon>Acetobacterales</taxon>
        <taxon>Acetobacteraceae</taxon>
        <taxon>Endosaccharibacter</taxon>
    </lineage>
</organism>
<reference evidence="4 5" key="1">
    <citation type="submission" date="2022-06" db="EMBL/GenBank/DDBJ databases">
        <title>Endosaccharibacter gen. nov., sp. nov., endophytic bacteria isolated from sugarcane.</title>
        <authorList>
            <person name="Pitiwittayakul N."/>
            <person name="Yukphan P."/>
            <person name="Charoenyingcharoen P."/>
            <person name="Tanasupawat S."/>
        </authorList>
    </citation>
    <scope>NUCLEOTIDE SEQUENCE [LARGE SCALE GENOMIC DNA]</scope>
    <source>
        <strain evidence="4 5">KSS8</strain>
    </source>
</reference>
<dbReference type="InterPro" id="IPR001623">
    <property type="entry name" value="DnaJ_domain"/>
</dbReference>
<dbReference type="Gene3D" id="2.60.260.20">
    <property type="entry name" value="Urease metallochaperone UreE, N-terminal domain"/>
    <property type="match status" value="2"/>
</dbReference>
<dbReference type="SUPFAM" id="SSF49493">
    <property type="entry name" value="HSP40/DnaJ peptide-binding domain"/>
    <property type="match status" value="2"/>
</dbReference>
<dbReference type="PANTHER" id="PTHR43096">
    <property type="entry name" value="DNAJ HOMOLOG 1, MITOCHONDRIAL-RELATED"/>
    <property type="match status" value="1"/>
</dbReference>
<dbReference type="SMART" id="SM00271">
    <property type="entry name" value="DnaJ"/>
    <property type="match status" value="1"/>
</dbReference>
<feature type="compositionally biased region" description="Basic and acidic residues" evidence="2">
    <location>
        <begin position="58"/>
        <end position="70"/>
    </location>
</feature>
<dbReference type="InterPro" id="IPR002939">
    <property type="entry name" value="DnaJ_C"/>
</dbReference>
<feature type="domain" description="J" evidence="3">
    <location>
        <begin position="4"/>
        <end position="69"/>
    </location>
</feature>
<feature type="region of interest" description="Disordered" evidence="2">
    <location>
        <begin position="57"/>
        <end position="91"/>
    </location>
</feature>
<proteinExistence type="predicted"/>
<sequence length="308" mass="32772">MPDDPYKILGVSRDADQDAIRKAYRRLAKENHPDLHPGDKAAEERFKHIGVANSILGDPERRARFDRGEIDAGGQERPQPPPGYRAHAEGASGARYSRAGFGGGAWDQEDLGDIFGDIFGGGAQSRGRSRARPSGPRRGDDHSYTLSVSFVDAALGATRRLTLPNGSVLDVKVPPGLEDGQTLRLRGKGGEGYENGPAGDALIRVSVAEDPRFERDGDDIRTEAFVSLRDAVLGGRIQVETPAGPVSLTVPPDSDTGSVLRLRGRGIAAHEGREAGSLFVQLKVRIGTADPALKAFLRGDATAPENAA</sequence>
<dbReference type="RefSeq" id="WP_422862551.1">
    <property type="nucleotide sequence ID" value="NZ_JAMSKV010000001.1"/>
</dbReference>